<dbReference type="InterPro" id="IPR036271">
    <property type="entry name" value="Tet_transcr_reg_TetR-rel_C_sf"/>
</dbReference>
<keyword evidence="3" id="KW-0804">Transcription</keyword>
<dbReference type="EMBL" id="BPQQ01000069">
    <property type="protein sequence ID" value="GJE03157.1"/>
    <property type="molecule type" value="Genomic_DNA"/>
</dbReference>
<evidence type="ECO:0000256" key="1">
    <source>
        <dbReference type="ARBA" id="ARBA00023015"/>
    </source>
</evidence>
<feature type="DNA-binding region" description="H-T-H motif" evidence="4">
    <location>
        <begin position="36"/>
        <end position="55"/>
    </location>
</feature>
<dbReference type="PRINTS" id="PR00455">
    <property type="entry name" value="HTHTETR"/>
</dbReference>
<keyword evidence="2 4" id="KW-0238">DNA-binding</keyword>
<sequence>MSTFGGKTAYHHGDLRRGLLTAARALLHQGGPDAVTLREAARAAGVSHNAPYRHFPSRDAMLAAVATDGFLALRARLDAARSAAAPAERLVAIGRAYLGFAAQERAAFRLMFGSALDRAAHADLREAAEAAFAVLRDTVAERGGDAASIARETVRAWGLVHGLATLVADGQITPEAADTGLA</sequence>
<evidence type="ECO:0000256" key="2">
    <source>
        <dbReference type="ARBA" id="ARBA00023125"/>
    </source>
</evidence>
<keyword evidence="1" id="KW-0805">Transcription regulation</keyword>
<protein>
    <submittedName>
        <fullName evidence="6">Nucleoid occlusion factor SlmA</fullName>
    </submittedName>
</protein>
<evidence type="ECO:0000313" key="7">
    <source>
        <dbReference type="Proteomes" id="UP001055153"/>
    </source>
</evidence>
<evidence type="ECO:0000256" key="3">
    <source>
        <dbReference type="ARBA" id="ARBA00023163"/>
    </source>
</evidence>
<evidence type="ECO:0000313" key="6">
    <source>
        <dbReference type="EMBL" id="GJE03157.1"/>
    </source>
</evidence>
<comment type="caution">
    <text evidence="6">The sequence shown here is derived from an EMBL/GenBank/DDBJ whole genome shotgun (WGS) entry which is preliminary data.</text>
</comment>
<dbReference type="Proteomes" id="UP001055153">
    <property type="component" value="Unassembled WGS sequence"/>
</dbReference>
<evidence type="ECO:0000259" key="5">
    <source>
        <dbReference type="PROSITE" id="PS50977"/>
    </source>
</evidence>
<dbReference type="InterPro" id="IPR009057">
    <property type="entry name" value="Homeodomain-like_sf"/>
</dbReference>
<dbReference type="PANTHER" id="PTHR30055:SF220">
    <property type="entry name" value="TETR-FAMILY REGULATORY PROTEIN"/>
    <property type="match status" value="1"/>
</dbReference>
<dbReference type="InterPro" id="IPR025996">
    <property type="entry name" value="MT1864/Rv1816-like_C"/>
</dbReference>
<name>A0ABQ4SJ49_9HYPH</name>
<proteinExistence type="predicted"/>
<evidence type="ECO:0000256" key="4">
    <source>
        <dbReference type="PROSITE-ProRule" id="PRU00335"/>
    </source>
</evidence>
<accession>A0ABQ4SJ49</accession>
<reference evidence="6" key="2">
    <citation type="submission" date="2021-08" db="EMBL/GenBank/DDBJ databases">
        <authorList>
            <person name="Tani A."/>
            <person name="Ola A."/>
            <person name="Ogura Y."/>
            <person name="Katsura K."/>
            <person name="Hayashi T."/>
        </authorList>
    </citation>
    <scope>NUCLEOTIDE SEQUENCE</scope>
    <source>
        <strain evidence="6">DSM 17168</strain>
    </source>
</reference>
<reference evidence="6" key="1">
    <citation type="journal article" date="2021" name="Front. Microbiol.">
        <title>Comprehensive Comparative Genomics and Phenotyping of Methylobacterium Species.</title>
        <authorList>
            <person name="Alessa O."/>
            <person name="Ogura Y."/>
            <person name="Fujitani Y."/>
            <person name="Takami H."/>
            <person name="Hayashi T."/>
            <person name="Sahin N."/>
            <person name="Tani A."/>
        </authorList>
    </citation>
    <scope>NUCLEOTIDE SEQUENCE</scope>
    <source>
        <strain evidence="6">DSM 17168</strain>
    </source>
</reference>
<dbReference type="InterPro" id="IPR050109">
    <property type="entry name" value="HTH-type_TetR-like_transc_reg"/>
</dbReference>
<dbReference type="Pfam" id="PF00440">
    <property type="entry name" value="TetR_N"/>
    <property type="match status" value="1"/>
</dbReference>
<dbReference type="Pfam" id="PF13305">
    <property type="entry name" value="TetR_C_33"/>
    <property type="match status" value="1"/>
</dbReference>
<dbReference type="Gene3D" id="1.10.357.10">
    <property type="entry name" value="Tetracycline Repressor, domain 2"/>
    <property type="match status" value="1"/>
</dbReference>
<gene>
    <name evidence="6" type="primary">slmA_4</name>
    <name evidence="6" type="ORF">GMJLKIPL_5108</name>
</gene>
<dbReference type="RefSeq" id="WP_238240555.1">
    <property type="nucleotide sequence ID" value="NZ_BPQQ01000069.1"/>
</dbReference>
<dbReference type="SUPFAM" id="SSF46689">
    <property type="entry name" value="Homeodomain-like"/>
    <property type="match status" value="1"/>
</dbReference>
<keyword evidence="7" id="KW-1185">Reference proteome</keyword>
<feature type="domain" description="HTH tetR-type" evidence="5">
    <location>
        <begin position="13"/>
        <end position="73"/>
    </location>
</feature>
<dbReference type="PROSITE" id="PS50977">
    <property type="entry name" value="HTH_TETR_2"/>
    <property type="match status" value="1"/>
</dbReference>
<organism evidence="6 7">
    <name type="scientific">Methylobacterium isbiliense</name>
    <dbReference type="NCBI Taxonomy" id="315478"/>
    <lineage>
        <taxon>Bacteria</taxon>
        <taxon>Pseudomonadati</taxon>
        <taxon>Pseudomonadota</taxon>
        <taxon>Alphaproteobacteria</taxon>
        <taxon>Hyphomicrobiales</taxon>
        <taxon>Methylobacteriaceae</taxon>
        <taxon>Methylobacterium</taxon>
    </lineage>
</organism>
<dbReference type="InterPro" id="IPR001647">
    <property type="entry name" value="HTH_TetR"/>
</dbReference>
<dbReference type="SUPFAM" id="SSF48498">
    <property type="entry name" value="Tetracyclin repressor-like, C-terminal domain"/>
    <property type="match status" value="1"/>
</dbReference>
<dbReference type="PANTHER" id="PTHR30055">
    <property type="entry name" value="HTH-TYPE TRANSCRIPTIONAL REGULATOR RUTR"/>
    <property type="match status" value="1"/>
</dbReference>